<keyword evidence="3" id="KW-0479">Metal-binding</keyword>
<evidence type="ECO:0000256" key="1">
    <source>
        <dbReference type="ARBA" id="ARBA00023016"/>
    </source>
</evidence>
<evidence type="ECO:0000313" key="10">
    <source>
        <dbReference type="Proteomes" id="UP000053105"/>
    </source>
</evidence>
<dbReference type="EMBL" id="KQ435794">
    <property type="protein sequence ID" value="KOX74089.1"/>
    <property type="molecule type" value="Genomic_DNA"/>
</dbReference>
<dbReference type="InterPro" id="IPR001436">
    <property type="entry name" value="Alpha-crystallin/sHSP_animal"/>
</dbReference>
<dbReference type="GO" id="GO:0005737">
    <property type="term" value="C:cytoplasm"/>
    <property type="evidence" value="ECO:0007669"/>
    <property type="project" value="TreeGrafter"/>
</dbReference>
<dbReference type="InterPro" id="IPR002068">
    <property type="entry name" value="A-crystallin/Hsp20_dom"/>
</dbReference>
<evidence type="ECO:0000256" key="6">
    <source>
        <dbReference type="SAM" id="MobiDB-lite"/>
    </source>
</evidence>
<evidence type="ECO:0000256" key="7">
    <source>
        <dbReference type="SAM" id="SignalP"/>
    </source>
</evidence>
<dbReference type="CDD" id="cd06526">
    <property type="entry name" value="metazoan_ACD"/>
    <property type="match status" value="1"/>
</dbReference>
<dbReference type="GO" id="GO:0051082">
    <property type="term" value="F:unfolded protein binding"/>
    <property type="evidence" value="ECO:0007669"/>
    <property type="project" value="TreeGrafter"/>
</dbReference>
<dbReference type="SUPFAM" id="SSF49764">
    <property type="entry name" value="HSP20-like chaperones"/>
    <property type="match status" value="1"/>
</dbReference>
<dbReference type="Pfam" id="PF00011">
    <property type="entry name" value="HSP20"/>
    <property type="match status" value="1"/>
</dbReference>
<dbReference type="InterPro" id="IPR055269">
    <property type="entry name" value="Alpha-crystallin/HSP_16"/>
</dbReference>
<keyword evidence="10" id="KW-1185">Reference proteome</keyword>
<dbReference type="GO" id="GO:0042026">
    <property type="term" value="P:protein refolding"/>
    <property type="evidence" value="ECO:0007669"/>
    <property type="project" value="TreeGrafter"/>
</dbReference>
<proteinExistence type="inferred from homology"/>
<dbReference type="AlphaFoldDB" id="A0A0M9A1U8"/>
<dbReference type="Gene3D" id="2.60.40.790">
    <property type="match status" value="1"/>
</dbReference>
<dbReference type="GO" id="GO:0046872">
    <property type="term" value="F:metal ion binding"/>
    <property type="evidence" value="ECO:0007669"/>
    <property type="project" value="UniProtKB-KW"/>
</dbReference>
<feature type="chain" id="PRO_5005830853" evidence="7">
    <location>
        <begin position="19"/>
        <end position="211"/>
    </location>
</feature>
<dbReference type="PIRSF" id="PIRSF036514">
    <property type="entry name" value="Sm_HSP_B1"/>
    <property type="match status" value="1"/>
</dbReference>
<dbReference type="PRINTS" id="PR00299">
    <property type="entry name" value="ACRYSTALLIN"/>
</dbReference>
<feature type="binding site" evidence="3">
    <location>
        <position position="107"/>
    </location>
    <ligand>
        <name>Zn(2+)</name>
        <dbReference type="ChEBI" id="CHEBI:29105"/>
        <label>2</label>
    </ligand>
</feature>
<feature type="region of interest" description="Disordered" evidence="6">
    <location>
        <begin position="167"/>
        <end position="211"/>
    </location>
</feature>
<feature type="binding site" evidence="3">
    <location>
        <position position="114"/>
    </location>
    <ligand>
        <name>Zn(2+)</name>
        <dbReference type="ChEBI" id="CHEBI:29105"/>
        <label>1</label>
    </ligand>
</feature>
<feature type="compositionally biased region" description="Polar residues" evidence="6">
    <location>
        <begin position="202"/>
        <end position="211"/>
    </location>
</feature>
<dbReference type="GO" id="GO:0009408">
    <property type="term" value="P:response to heat"/>
    <property type="evidence" value="ECO:0007669"/>
    <property type="project" value="UniProtKB-ARBA"/>
</dbReference>
<feature type="compositionally biased region" description="Basic and acidic residues" evidence="6">
    <location>
        <begin position="180"/>
        <end position="200"/>
    </location>
</feature>
<evidence type="ECO:0000259" key="8">
    <source>
        <dbReference type="PROSITE" id="PS01031"/>
    </source>
</evidence>
<keyword evidence="7" id="KW-0732">Signal</keyword>
<accession>A0A0M9A1U8</accession>
<feature type="signal peptide" evidence="7">
    <location>
        <begin position="1"/>
        <end position="18"/>
    </location>
</feature>
<dbReference type="InterPro" id="IPR008978">
    <property type="entry name" value="HSP20-like_chaperone"/>
</dbReference>
<evidence type="ECO:0000256" key="2">
    <source>
        <dbReference type="PIRNR" id="PIRNR036514"/>
    </source>
</evidence>
<dbReference type="Proteomes" id="UP000053105">
    <property type="component" value="Unassembled WGS sequence"/>
</dbReference>
<evidence type="ECO:0000256" key="3">
    <source>
        <dbReference type="PIRSR" id="PIRSR036514-1"/>
    </source>
</evidence>
<feature type="domain" description="SHSP" evidence="8">
    <location>
        <begin position="60"/>
        <end position="169"/>
    </location>
</feature>
<dbReference type="STRING" id="166423.A0A0M9A1U8"/>
<keyword evidence="3" id="KW-0862">Zinc</keyword>
<dbReference type="Gene3D" id="3.30.1370.230">
    <property type="entry name" value="Stn1, C-terminal wHTH domain"/>
    <property type="match status" value="1"/>
</dbReference>
<dbReference type="PROSITE" id="PS01031">
    <property type="entry name" value="SHSP"/>
    <property type="match status" value="1"/>
</dbReference>
<name>A0A0M9A1U8_9HYME</name>
<feature type="binding site" evidence="3">
    <location>
        <position position="109"/>
    </location>
    <ligand>
        <name>Zn(2+)</name>
        <dbReference type="ChEBI" id="CHEBI:29105"/>
        <label>1</label>
    </ligand>
</feature>
<evidence type="ECO:0000256" key="5">
    <source>
        <dbReference type="RuleBase" id="RU003616"/>
    </source>
</evidence>
<dbReference type="GO" id="GO:0005634">
    <property type="term" value="C:nucleus"/>
    <property type="evidence" value="ECO:0007669"/>
    <property type="project" value="TreeGrafter"/>
</dbReference>
<evidence type="ECO:0000256" key="4">
    <source>
        <dbReference type="PROSITE-ProRule" id="PRU00285"/>
    </source>
</evidence>
<dbReference type="PANTHER" id="PTHR45640:SF13">
    <property type="entry name" value="HEAT SHOCK PROTEIN 22-RELATED"/>
    <property type="match status" value="1"/>
</dbReference>
<sequence length="211" mass="24210">MSLLPLLLSAWWADLDRPHQLWDQNFGVGLYPEQLVLDRIYPGLANKAALDFYYRPLAELIRRRESDTSTVTADQNTFKVILDVQQFKPDEITVKLINGFVVVEAKHEEKKDQHGLISRQFVRRYLLPQRVDEEKLSSNISSDGILTITAPLKPTEEKSNERTIKIEFTGKPAIRTDVPTTEKTEDTKKSVSTEEGREETTENPTQKTPEK</sequence>
<protein>
    <submittedName>
        <fullName evidence="9">Protein lethal(2)essential for life</fullName>
    </submittedName>
</protein>
<keyword evidence="1" id="KW-0346">Stress response</keyword>
<reference evidence="9 10" key="1">
    <citation type="submission" date="2015-07" db="EMBL/GenBank/DDBJ databases">
        <title>The genome of Melipona quadrifasciata.</title>
        <authorList>
            <person name="Pan H."/>
            <person name="Kapheim K."/>
        </authorList>
    </citation>
    <scope>NUCLEOTIDE SEQUENCE [LARGE SCALE GENOMIC DNA]</scope>
    <source>
        <strain evidence="9">0111107301</strain>
        <tissue evidence="9">Whole body</tissue>
    </source>
</reference>
<dbReference type="InterPro" id="IPR038240">
    <property type="entry name" value="Stn1_C_sf"/>
</dbReference>
<dbReference type="PANTHER" id="PTHR45640">
    <property type="entry name" value="HEAT SHOCK PROTEIN HSP-12.2-RELATED"/>
    <property type="match status" value="1"/>
</dbReference>
<evidence type="ECO:0000313" key="9">
    <source>
        <dbReference type="EMBL" id="KOX74089.1"/>
    </source>
</evidence>
<gene>
    <name evidence="9" type="ORF">WN51_14169</name>
</gene>
<organism evidence="9 10">
    <name type="scientific">Melipona quadrifasciata</name>
    <dbReference type="NCBI Taxonomy" id="166423"/>
    <lineage>
        <taxon>Eukaryota</taxon>
        <taxon>Metazoa</taxon>
        <taxon>Ecdysozoa</taxon>
        <taxon>Arthropoda</taxon>
        <taxon>Hexapoda</taxon>
        <taxon>Insecta</taxon>
        <taxon>Pterygota</taxon>
        <taxon>Neoptera</taxon>
        <taxon>Endopterygota</taxon>
        <taxon>Hymenoptera</taxon>
        <taxon>Apocrita</taxon>
        <taxon>Aculeata</taxon>
        <taxon>Apoidea</taxon>
        <taxon>Anthophila</taxon>
        <taxon>Apidae</taxon>
        <taxon>Melipona</taxon>
    </lineage>
</organism>
<dbReference type="OrthoDB" id="1431247at2759"/>
<comment type="similarity">
    <text evidence="2 4 5">Belongs to the small heat shock protein (HSP20) family.</text>
</comment>